<protein>
    <submittedName>
        <fullName evidence="2">Uncharacterized protein</fullName>
    </submittedName>
</protein>
<keyword evidence="1" id="KW-0472">Membrane</keyword>
<organism evidence="2 3">
    <name type="scientific">Nocardioides agariphilus</name>
    <dbReference type="NCBI Taxonomy" id="433664"/>
    <lineage>
        <taxon>Bacteria</taxon>
        <taxon>Bacillati</taxon>
        <taxon>Actinomycetota</taxon>
        <taxon>Actinomycetes</taxon>
        <taxon>Propionibacteriales</taxon>
        <taxon>Nocardioidaceae</taxon>
        <taxon>Nocardioides</taxon>
    </lineage>
</organism>
<dbReference type="EMBL" id="JADKPO010000001">
    <property type="protein sequence ID" value="MBF4766362.1"/>
    <property type="molecule type" value="Genomic_DNA"/>
</dbReference>
<keyword evidence="1" id="KW-0812">Transmembrane</keyword>
<feature type="transmembrane region" description="Helical" evidence="1">
    <location>
        <begin position="13"/>
        <end position="32"/>
    </location>
</feature>
<dbReference type="RefSeq" id="WP_194694497.1">
    <property type="nucleotide sequence ID" value="NZ_JADKPO010000001.1"/>
</dbReference>
<proteinExistence type="predicted"/>
<dbReference type="Proteomes" id="UP000660668">
    <property type="component" value="Unassembled WGS sequence"/>
</dbReference>
<feature type="transmembrane region" description="Helical" evidence="1">
    <location>
        <begin position="78"/>
        <end position="103"/>
    </location>
</feature>
<sequence length="177" mass="18034">MIPDWRGGTRGQWALRAVIVAGTLAALYSRGLATSRPPVWLGVAALLLAAGWALFPESVVGAGVLLLVGWAWAASDPVGLPAAAIVAAAAMLAAHLAALILGYGPPRLPVAAGAVRLWAVRGLLLLVPAVLVWLVARGVEELPDSHTAWVLGLAVAVSVTVVAVAVIQALMPQAEDA</sequence>
<accession>A0A930YGT0</accession>
<reference evidence="2" key="1">
    <citation type="submission" date="2020-11" db="EMBL/GenBank/DDBJ databases">
        <title>Nocardioides cynanchi sp. nov., isolated from soil of rhizosphere of Cynanchum wilfordii.</title>
        <authorList>
            <person name="Lee J.-S."/>
            <person name="Suh M.K."/>
            <person name="Kim J.-S."/>
        </authorList>
    </citation>
    <scope>NUCLEOTIDE SEQUENCE</scope>
    <source>
        <strain evidence="2">KCTC 19276</strain>
    </source>
</reference>
<feature type="transmembrane region" description="Helical" evidence="1">
    <location>
        <begin position="148"/>
        <end position="171"/>
    </location>
</feature>
<evidence type="ECO:0000313" key="3">
    <source>
        <dbReference type="Proteomes" id="UP000660668"/>
    </source>
</evidence>
<keyword evidence="3" id="KW-1185">Reference proteome</keyword>
<evidence type="ECO:0000313" key="2">
    <source>
        <dbReference type="EMBL" id="MBF4766362.1"/>
    </source>
</evidence>
<gene>
    <name evidence="2" type="ORF">ISU10_01115</name>
</gene>
<feature type="transmembrane region" description="Helical" evidence="1">
    <location>
        <begin position="39"/>
        <end position="72"/>
    </location>
</feature>
<keyword evidence="1" id="KW-1133">Transmembrane helix</keyword>
<name>A0A930YGT0_9ACTN</name>
<comment type="caution">
    <text evidence="2">The sequence shown here is derived from an EMBL/GenBank/DDBJ whole genome shotgun (WGS) entry which is preliminary data.</text>
</comment>
<dbReference type="AlphaFoldDB" id="A0A930YGT0"/>
<feature type="transmembrane region" description="Helical" evidence="1">
    <location>
        <begin position="115"/>
        <end position="136"/>
    </location>
</feature>
<evidence type="ECO:0000256" key="1">
    <source>
        <dbReference type="SAM" id="Phobius"/>
    </source>
</evidence>